<protein>
    <submittedName>
        <fullName evidence="2">Acriflavin resistance protein</fullName>
    </submittedName>
</protein>
<proteinExistence type="predicted"/>
<dbReference type="InterPro" id="IPR027463">
    <property type="entry name" value="AcrB_DN_DC_subdom"/>
</dbReference>
<dbReference type="GO" id="GO:0005886">
    <property type="term" value="C:plasma membrane"/>
    <property type="evidence" value="ECO:0007669"/>
    <property type="project" value="TreeGrafter"/>
</dbReference>
<dbReference type="SUPFAM" id="SSF82866">
    <property type="entry name" value="Multidrug efflux transporter AcrB transmembrane domain"/>
    <property type="match status" value="2"/>
</dbReference>
<feature type="transmembrane region" description="Helical" evidence="1">
    <location>
        <begin position="1002"/>
        <end position="1028"/>
    </location>
</feature>
<feature type="transmembrane region" description="Helical" evidence="1">
    <location>
        <begin position="438"/>
        <end position="459"/>
    </location>
</feature>
<keyword evidence="3" id="KW-1185">Reference proteome</keyword>
<name>A0A975BWN3_9BACT</name>
<feature type="transmembrane region" description="Helical" evidence="1">
    <location>
        <begin position="396"/>
        <end position="418"/>
    </location>
</feature>
<feature type="transmembrane region" description="Helical" evidence="1">
    <location>
        <begin position="931"/>
        <end position="950"/>
    </location>
</feature>
<dbReference type="PANTHER" id="PTHR32063">
    <property type="match status" value="1"/>
</dbReference>
<feature type="transmembrane region" description="Helical" evidence="1">
    <location>
        <begin position="366"/>
        <end position="384"/>
    </location>
</feature>
<dbReference type="EMBL" id="CP061800">
    <property type="protein sequence ID" value="QTA93155.1"/>
    <property type="molecule type" value="Genomic_DNA"/>
</dbReference>
<dbReference type="GO" id="GO:0042910">
    <property type="term" value="F:xenobiotic transmembrane transporter activity"/>
    <property type="evidence" value="ECO:0007669"/>
    <property type="project" value="TreeGrafter"/>
</dbReference>
<keyword evidence="1" id="KW-0812">Transmembrane</keyword>
<feature type="transmembrane region" description="Helical" evidence="1">
    <location>
        <begin position="466"/>
        <end position="489"/>
    </location>
</feature>
<keyword evidence="1" id="KW-1133">Transmembrane helix</keyword>
<dbReference type="Gene3D" id="3.30.2090.10">
    <property type="entry name" value="Multidrug efflux transporter AcrB TolC docking domain, DN and DC subdomains"/>
    <property type="match status" value="2"/>
</dbReference>
<dbReference type="PRINTS" id="PR00702">
    <property type="entry name" value="ACRIFLAVINRP"/>
</dbReference>
<dbReference type="SUPFAM" id="SSF82693">
    <property type="entry name" value="Multidrug efflux transporter AcrB pore domain, PN1, PN2, PC1 and PC2 subdomains"/>
    <property type="match status" value="3"/>
</dbReference>
<sequence length="1052" mass="116638">MNPIPNSAHRASRSIVWMANNPVAANLVMLVLLVGGAIILFMQVKQEVFPEFEIDLVRISIPYPGASPDEVEKGIILAVEEAVQGLDGVKEIRSTATESMASVNVELRYDADKRKAISDIKNEIDRISSFPLDAEEPIVSIPMQRREVLALVIYGDQDEKVLRELAESVRDDLLKEEKITQVELGGIRPLEISIEVPMSRLRAYNLTIDAIAKEIARSAIELPGGGVKTASGEVLLRTTERRDLGKEFEDLTILSTKDGSQVKLKDIARIQDGFEEQDVASFFNGKPSVEVGVYRIGDETPLEVAAAVKKYKERLDKVLPPGIKTAIWRDRSEIFHQRIDLLKRNAFIGLFLVLGILGIFLEVRLAFWVTMGIPISFLGSFLFLPAVDVSINMISLFAFIITLGMVVDDAIVVGESIYVHRQHGKKFIEAAISGANEVSTPVIFSIMTTITAFSPLFFVEGTMGKVFRILPSVVVIVLLLSLFESLYILPAHLGHLDKAKETGIRGRLHRLQQRFGKLVERMAEGIYGPMVRWSVNNHWITWALGVFLLIVAIGFVSGGRINITFFPKIESDWVVADATLPYGVSLEETQKVQKQLEKALWQVVDEESPGYRDKLCNGVFTQIRGSHLIRVIAFLVPTDQRDINATDFAQQWRKKIGSVAGMESLIFDSTAGGPHGGSPIDIQLSHRDMDILERAASELAELLKAYEGVIDINDGFATGKSQLNFTIRPEAQSLGLTAMELGRQMRNTFWGAEAIRQQRGRNMIRVVVRLPREERTSEYDIEELLIRTPGGGEMPLSQAAEITRGKSYTAISRTDGRRTVHVTADVVASVTSARKVIASLMKKEISDLMTHYPGLSYSLEGAERQGRESMKSLGEGFVIALLVMYVLIAIPFKRYIQPLAVLSAIPFGIVGAIIGHVIMGYSLSLVSMMGLLALSGVVVNDSLILVHTANRMRDEGTPLKQAVCDAGVRRFRPILLTSLTTFLGLTPMIFEMSLQARFLIPMAISLGFGVLFATFIILLMVPSFYLIIEDIKDIFLEIVGDFGRIFGKFLKF</sequence>
<dbReference type="AlphaFoldDB" id="A0A975BWN3"/>
<dbReference type="Proteomes" id="UP000663722">
    <property type="component" value="Chromosome"/>
</dbReference>
<evidence type="ECO:0000256" key="1">
    <source>
        <dbReference type="SAM" id="Phobius"/>
    </source>
</evidence>
<feature type="transmembrane region" description="Helical" evidence="1">
    <location>
        <begin position="539"/>
        <end position="558"/>
    </location>
</feature>
<feature type="transmembrane region" description="Helical" evidence="1">
    <location>
        <begin position="970"/>
        <end position="990"/>
    </location>
</feature>
<dbReference type="Gene3D" id="3.30.70.1440">
    <property type="entry name" value="Multidrug efflux transporter AcrB pore domain"/>
    <property type="match status" value="1"/>
</dbReference>
<dbReference type="InterPro" id="IPR001036">
    <property type="entry name" value="Acrflvin-R"/>
</dbReference>
<reference evidence="2" key="1">
    <citation type="journal article" date="2021" name="Microb. Physiol.">
        <title>Proteogenomic Insights into the Physiology of Marine, Sulfate-Reducing, Filamentous Desulfonema limicola and Desulfonema magnum.</title>
        <authorList>
            <person name="Schnaars V."/>
            <person name="Wohlbrand L."/>
            <person name="Scheve S."/>
            <person name="Hinrichs C."/>
            <person name="Reinhardt R."/>
            <person name="Rabus R."/>
        </authorList>
    </citation>
    <scope>NUCLEOTIDE SEQUENCE</scope>
    <source>
        <strain evidence="2">4be13</strain>
    </source>
</reference>
<dbReference type="KEGG" id="dmm:dnm_092520"/>
<keyword evidence="1" id="KW-0472">Membrane</keyword>
<evidence type="ECO:0000313" key="2">
    <source>
        <dbReference type="EMBL" id="QTA93155.1"/>
    </source>
</evidence>
<dbReference type="Gene3D" id="3.30.70.1320">
    <property type="entry name" value="Multidrug efflux transporter AcrB pore domain like"/>
    <property type="match status" value="1"/>
</dbReference>
<feature type="transmembrane region" description="Helical" evidence="1">
    <location>
        <begin position="898"/>
        <end position="919"/>
    </location>
</feature>
<organism evidence="2 3">
    <name type="scientific">Desulfonema magnum</name>
    <dbReference type="NCBI Taxonomy" id="45655"/>
    <lineage>
        <taxon>Bacteria</taxon>
        <taxon>Pseudomonadati</taxon>
        <taxon>Thermodesulfobacteriota</taxon>
        <taxon>Desulfobacteria</taxon>
        <taxon>Desulfobacterales</taxon>
        <taxon>Desulfococcaceae</taxon>
        <taxon>Desulfonema</taxon>
    </lineage>
</organism>
<feature type="transmembrane region" description="Helical" evidence="1">
    <location>
        <begin position="341"/>
        <end position="360"/>
    </location>
</feature>
<feature type="transmembrane region" description="Helical" evidence="1">
    <location>
        <begin position="23"/>
        <end position="42"/>
    </location>
</feature>
<accession>A0A975BWN3</accession>
<evidence type="ECO:0000313" key="3">
    <source>
        <dbReference type="Proteomes" id="UP000663722"/>
    </source>
</evidence>
<dbReference type="Gene3D" id="3.30.70.1430">
    <property type="entry name" value="Multidrug efflux transporter AcrB pore domain"/>
    <property type="match status" value="2"/>
</dbReference>
<dbReference type="Gene3D" id="1.20.1640.10">
    <property type="entry name" value="Multidrug efflux transporter AcrB transmembrane domain"/>
    <property type="match status" value="2"/>
</dbReference>
<dbReference type="PANTHER" id="PTHR32063:SF33">
    <property type="entry name" value="RND SUPERFAMILY EFFLUX PUMP PERMEASE COMPONENT"/>
    <property type="match status" value="1"/>
</dbReference>
<dbReference type="SUPFAM" id="SSF82714">
    <property type="entry name" value="Multidrug efflux transporter AcrB TolC docking domain, DN and DC subdomains"/>
    <property type="match status" value="2"/>
</dbReference>
<feature type="transmembrane region" description="Helical" evidence="1">
    <location>
        <begin position="873"/>
        <end position="892"/>
    </location>
</feature>
<dbReference type="Pfam" id="PF00873">
    <property type="entry name" value="ACR_tran"/>
    <property type="match status" value="1"/>
</dbReference>
<gene>
    <name evidence="2" type="ORF">dnm_092520</name>
</gene>